<dbReference type="Gene3D" id="1.20.1250.20">
    <property type="entry name" value="MFS general substrate transporter like domains"/>
    <property type="match status" value="1"/>
</dbReference>
<evidence type="ECO:0000313" key="9">
    <source>
        <dbReference type="EMBL" id="VDL63378.1"/>
    </source>
</evidence>
<keyword evidence="8" id="KW-0732">Signal</keyword>
<evidence type="ECO:0000256" key="3">
    <source>
        <dbReference type="ARBA" id="ARBA00022692"/>
    </source>
</evidence>
<feature type="transmembrane region" description="Helical" evidence="7">
    <location>
        <begin position="81"/>
        <end position="104"/>
    </location>
</feature>
<dbReference type="PANTHER" id="PTHR43385">
    <property type="entry name" value="RIBOFLAVIN TRANSPORTER RIBJ"/>
    <property type="match status" value="1"/>
</dbReference>
<feature type="transmembrane region" description="Helical" evidence="7">
    <location>
        <begin position="226"/>
        <end position="247"/>
    </location>
</feature>
<sequence>MGGGSHGKWAYLTIIGSALIHLSLGYDCTIGNMNPYLINYMNITAGQTVWFQAVSISAASVAMPLGGFLAKKWFPKSRGVVTGLILGGYGLGAVVFTPVQTVLINPQNKPHNDKGQKLFDFTVLEALQSIDFYIIAFIIFINAIPTTLLLSSYKVFGTIKGLEDHYTSVVATFTALFNSSGRIIWGLVCDQLSFKLPLCWLLLQYAVLFGTFPIVAYSPLKTFQPLFAVWVFLLFFSMAGQFILMPASASRVFGSKNTAFTFGLMNFFGCPSVLTLAAIVSIYDIKTNFDLIYYLCCGLCLLSFVLALFLRDDNGMLRTITRCCSNACNSCRVEPDSKTKEVEDGGNSDGSSSYYEVSLQSC</sequence>
<dbReference type="InterPro" id="IPR052983">
    <property type="entry name" value="MFS_Riboflavin_Transporter"/>
</dbReference>
<feature type="transmembrane region" description="Helical" evidence="7">
    <location>
        <begin position="291"/>
        <end position="310"/>
    </location>
</feature>
<evidence type="ECO:0000313" key="11">
    <source>
        <dbReference type="WBParaSite" id="HDID_0001046701-mRNA-1"/>
    </source>
</evidence>
<feature type="signal peptide" evidence="8">
    <location>
        <begin position="1"/>
        <end position="25"/>
    </location>
</feature>
<dbReference type="PANTHER" id="PTHR43385:SF1">
    <property type="entry name" value="RIBOFLAVIN TRANSPORTER RIBJ"/>
    <property type="match status" value="1"/>
</dbReference>
<evidence type="ECO:0000256" key="8">
    <source>
        <dbReference type="SAM" id="SignalP"/>
    </source>
</evidence>
<dbReference type="WBParaSite" id="HDID_0001046701-mRNA-1">
    <property type="protein sequence ID" value="HDID_0001046701-mRNA-1"/>
    <property type="gene ID" value="HDID_0001046701"/>
</dbReference>
<dbReference type="Proteomes" id="UP000274504">
    <property type="component" value="Unassembled WGS sequence"/>
</dbReference>
<dbReference type="EMBL" id="UYSG01011702">
    <property type="protein sequence ID" value="VDL63378.1"/>
    <property type="molecule type" value="Genomic_DNA"/>
</dbReference>
<evidence type="ECO:0000313" key="10">
    <source>
        <dbReference type="Proteomes" id="UP000274504"/>
    </source>
</evidence>
<feature type="transmembrane region" description="Helical" evidence="7">
    <location>
        <begin position="259"/>
        <end position="285"/>
    </location>
</feature>
<name>A0A0R3SXJ0_HYMDI</name>
<dbReference type="GO" id="GO:0016020">
    <property type="term" value="C:membrane"/>
    <property type="evidence" value="ECO:0007669"/>
    <property type="project" value="UniProtKB-SubCell"/>
</dbReference>
<feature type="chain" id="PRO_5043131523" evidence="8">
    <location>
        <begin position="26"/>
        <end position="362"/>
    </location>
</feature>
<reference evidence="9 10" key="2">
    <citation type="submission" date="2018-11" db="EMBL/GenBank/DDBJ databases">
        <authorList>
            <consortium name="Pathogen Informatics"/>
        </authorList>
    </citation>
    <scope>NUCLEOTIDE SEQUENCE [LARGE SCALE GENOMIC DNA]</scope>
</reference>
<feature type="transmembrane region" description="Helical" evidence="7">
    <location>
        <begin position="49"/>
        <end position="69"/>
    </location>
</feature>
<feature type="transmembrane region" description="Helical" evidence="7">
    <location>
        <begin position="198"/>
        <end position="220"/>
    </location>
</feature>
<accession>A0A0R3SXJ0</accession>
<reference evidence="11" key="1">
    <citation type="submission" date="2017-02" db="UniProtKB">
        <authorList>
            <consortium name="WormBaseParasite"/>
        </authorList>
    </citation>
    <scope>IDENTIFICATION</scope>
</reference>
<gene>
    <name evidence="9" type="ORF">HDID_LOCUS10465</name>
</gene>
<keyword evidence="4 7" id="KW-1133">Transmembrane helix</keyword>
<evidence type="ECO:0000256" key="4">
    <source>
        <dbReference type="ARBA" id="ARBA00022989"/>
    </source>
</evidence>
<dbReference type="AlphaFoldDB" id="A0A0R3SXJ0"/>
<keyword evidence="5 7" id="KW-0472">Membrane</keyword>
<proteinExistence type="predicted"/>
<feature type="transmembrane region" description="Helical" evidence="7">
    <location>
        <begin position="132"/>
        <end position="150"/>
    </location>
</feature>
<dbReference type="OrthoDB" id="410267at2759"/>
<organism evidence="11">
    <name type="scientific">Hymenolepis diminuta</name>
    <name type="common">Rat tapeworm</name>
    <dbReference type="NCBI Taxonomy" id="6216"/>
    <lineage>
        <taxon>Eukaryota</taxon>
        <taxon>Metazoa</taxon>
        <taxon>Spiralia</taxon>
        <taxon>Lophotrochozoa</taxon>
        <taxon>Platyhelminthes</taxon>
        <taxon>Cestoda</taxon>
        <taxon>Eucestoda</taxon>
        <taxon>Cyclophyllidea</taxon>
        <taxon>Hymenolepididae</taxon>
        <taxon>Hymenolepis</taxon>
    </lineage>
</organism>
<evidence type="ECO:0000256" key="5">
    <source>
        <dbReference type="ARBA" id="ARBA00023136"/>
    </source>
</evidence>
<protein>
    <submittedName>
        <fullName evidence="11">MFS domain-containing protein</fullName>
    </submittedName>
</protein>
<dbReference type="SUPFAM" id="SSF103473">
    <property type="entry name" value="MFS general substrate transporter"/>
    <property type="match status" value="1"/>
</dbReference>
<keyword evidence="2" id="KW-0813">Transport</keyword>
<evidence type="ECO:0000256" key="2">
    <source>
        <dbReference type="ARBA" id="ARBA00022448"/>
    </source>
</evidence>
<dbReference type="InterPro" id="IPR036259">
    <property type="entry name" value="MFS_trans_sf"/>
</dbReference>
<comment type="subcellular location">
    <subcellularLocation>
        <location evidence="1">Membrane</location>
        <topology evidence="1">Multi-pass membrane protein</topology>
    </subcellularLocation>
</comment>
<evidence type="ECO:0000256" key="6">
    <source>
        <dbReference type="SAM" id="MobiDB-lite"/>
    </source>
</evidence>
<evidence type="ECO:0000256" key="1">
    <source>
        <dbReference type="ARBA" id="ARBA00004141"/>
    </source>
</evidence>
<evidence type="ECO:0000256" key="7">
    <source>
        <dbReference type="SAM" id="Phobius"/>
    </source>
</evidence>
<feature type="region of interest" description="Disordered" evidence="6">
    <location>
        <begin position="337"/>
        <end position="362"/>
    </location>
</feature>
<keyword evidence="3 7" id="KW-0812">Transmembrane</keyword>